<comment type="caution">
    <text evidence="2">Lacks conserved residue(s) required for the propagation of feature annotation.</text>
</comment>
<protein>
    <submittedName>
        <fullName evidence="4">Carbohydrate-binding module family 18 protein</fullName>
    </submittedName>
</protein>
<accession>A0A6A6EWI4</accession>
<reference evidence="4" key="1">
    <citation type="journal article" date="2020" name="Stud. Mycol.">
        <title>101 Dothideomycetes genomes: a test case for predicting lifestyles and emergence of pathogens.</title>
        <authorList>
            <person name="Haridas S."/>
            <person name="Albert R."/>
            <person name="Binder M."/>
            <person name="Bloem J."/>
            <person name="Labutti K."/>
            <person name="Salamov A."/>
            <person name="Andreopoulos B."/>
            <person name="Baker S."/>
            <person name="Barry K."/>
            <person name="Bills G."/>
            <person name="Bluhm B."/>
            <person name="Cannon C."/>
            <person name="Castanera R."/>
            <person name="Culley D."/>
            <person name="Daum C."/>
            <person name="Ezra D."/>
            <person name="Gonzalez J."/>
            <person name="Henrissat B."/>
            <person name="Kuo A."/>
            <person name="Liang C."/>
            <person name="Lipzen A."/>
            <person name="Lutzoni F."/>
            <person name="Magnuson J."/>
            <person name="Mondo S."/>
            <person name="Nolan M."/>
            <person name="Ohm R."/>
            <person name="Pangilinan J."/>
            <person name="Park H.-J."/>
            <person name="Ramirez L."/>
            <person name="Alfaro M."/>
            <person name="Sun H."/>
            <person name="Tritt A."/>
            <person name="Yoshinaga Y."/>
            <person name="Zwiers L.-H."/>
            <person name="Turgeon B."/>
            <person name="Goodwin S."/>
            <person name="Spatafora J."/>
            <person name="Crous P."/>
            <person name="Grigoriev I."/>
        </authorList>
    </citation>
    <scope>NUCLEOTIDE SEQUENCE</scope>
    <source>
        <strain evidence="4">CBS 207.26</strain>
    </source>
</reference>
<evidence type="ECO:0000313" key="4">
    <source>
        <dbReference type="EMBL" id="KAF2195621.1"/>
    </source>
</evidence>
<dbReference type="InterPro" id="IPR036861">
    <property type="entry name" value="Endochitinase-like_sf"/>
</dbReference>
<dbReference type="Pfam" id="PF00187">
    <property type="entry name" value="Chitin_bind_1"/>
    <property type="match status" value="1"/>
</dbReference>
<gene>
    <name evidence="4" type="ORF">K469DRAFT_543815</name>
</gene>
<evidence type="ECO:0000256" key="2">
    <source>
        <dbReference type="PROSITE-ProRule" id="PRU00261"/>
    </source>
</evidence>
<feature type="disulfide bond" evidence="2">
    <location>
        <begin position="24"/>
        <end position="38"/>
    </location>
</feature>
<dbReference type="AlphaFoldDB" id="A0A6A6EWI4"/>
<sequence length="55" mass="5680">SSDGLCGSNSPINATCAGRQFGDCCSFSEFCGSTGEYCGAGCQSEFGKCVFKMML</sequence>
<dbReference type="PROSITE" id="PS50941">
    <property type="entry name" value="CHIT_BIND_I_2"/>
    <property type="match status" value="1"/>
</dbReference>
<feature type="non-terminal residue" evidence="4">
    <location>
        <position position="1"/>
    </location>
</feature>
<dbReference type="Gene3D" id="3.30.60.10">
    <property type="entry name" value="Endochitinase-like"/>
    <property type="match status" value="1"/>
</dbReference>
<keyword evidence="2" id="KW-1015">Disulfide bond</keyword>
<dbReference type="EMBL" id="ML994610">
    <property type="protein sequence ID" value="KAF2195621.1"/>
    <property type="molecule type" value="Genomic_DNA"/>
</dbReference>
<organism evidence="4 5">
    <name type="scientific">Zopfia rhizophila CBS 207.26</name>
    <dbReference type="NCBI Taxonomy" id="1314779"/>
    <lineage>
        <taxon>Eukaryota</taxon>
        <taxon>Fungi</taxon>
        <taxon>Dikarya</taxon>
        <taxon>Ascomycota</taxon>
        <taxon>Pezizomycotina</taxon>
        <taxon>Dothideomycetes</taxon>
        <taxon>Dothideomycetes incertae sedis</taxon>
        <taxon>Zopfiaceae</taxon>
        <taxon>Zopfia</taxon>
    </lineage>
</organism>
<dbReference type="Proteomes" id="UP000800200">
    <property type="component" value="Unassembled WGS sequence"/>
</dbReference>
<dbReference type="SUPFAM" id="SSF57016">
    <property type="entry name" value="Plant lectins/antimicrobial peptides"/>
    <property type="match status" value="1"/>
</dbReference>
<keyword evidence="5" id="KW-1185">Reference proteome</keyword>
<feature type="domain" description="Chitin-binding type-1" evidence="3">
    <location>
        <begin position="3"/>
        <end position="51"/>
    </location>
</feature>
<dbReference type="GO" id="GO:0008061">
    <property type="term" value="F:chitin binding"/>
    <property type="evidence" value="ECO:0007669"/>
    <property type="project" value="UniProtKB-UniRule"/>
</dbReference>
<name>A0A6A6EWI4_9PEZI</name>
<dbReference type="InterPro" id="IPR001002">
    <property type="entry name" value="Chitin-bd_1"/>
</dbReference>
<evidence type="ECO:0000256" key="1">
    <source>
        <dbReference type="ARBA" id="ARBA00022669"/>
    </source>
</evidence>
<evidence type="ECO:0000259" key="3">
    <source>
        <dbReference type="PROSITE" id="PS50941"/>
    </source>
</evidence>
<dbReference type="OrthoDB" id="5985073at2759"/>
<evidence type="ECO:0000313" key="5">
    <source>
        <dbReference type="Proteomes" id="UP000800200"/>
    </source>
</evidence>
<proteinExistence type="predicted"/>
<keyword evidence="1 2" id="KW-0147">Chitin-binding</keyword>